<dbReference type="Gene3D" id="3.60.10.10">
    <property type="entry name" value="Endonuclease/exonuclease/phosphatase"/>
    <property type="match status" value="1"/>
</dbReference>
<name>W2SZW8_NECAM</name>
<dbReference type="SUPFAM" id="SSF56219">
    <property type="entry name" value="DNase I-like"/>
    <property type="match status" value="1"/>
</dbReference>
<dbReference type="OrthoDB" id="5842760at2759"/>
<organism evidence="1 2">
    <name type="scientific">Necator americanus</name>
    <name type="common">Human hookworm</name>
    <dbReference type="NCBI Taxonomy" id="51031"/>
    <lineage>
        <taxon>Eukaryota</taxon>
        <taxon>Metazoa</taxon>
        <taxon>Ecdysozoa</taxon>
        <taxon>Nematoda</taxon>
        <taxon>Chromadorea</taxon>
        <taxon>Rhabditida</taxon>
        <taxon>Rhabditina</taxon>
        <taxon>Rhabditomorpha</taxon>
        <taxon>Strongyloidea</taxon>
        <taxon>Ancylostomatidae</taxon>
        <taxon>Bunostominae</taxon>
        <taxon>Necator</taxon>
    </lineage>
</organism>
<evidence type="ECO:0000313" key="2">
    <source>
        <dbReference type="Proteomes" id="UP000053676"/>
    </source>
</evidence>
<sequence>MRRCGSTPALTIFVVYASSSSYEEEEVEAFYMDLEKFYREDHAFYKVIIGDFNAKKPSSLRWTWESSGGEYSNEINHIIVNKWFCLTDVAGVPKFYTGSDHRLLRGRFSFTRRQEKAAKFRQRNPRAIIDWDLFATLAGFWEDSAMDNND</sequence>
<dbReference type="GeneID" id="25352932"/>
<keyword evidence="2" id="KW-1185">Reference proteome</keyword>
<gene>
    <name evidence="1" type="ORF">NECAME_12904</name>
</gene>
<protein>
    <recommendedName>
        <fullName evidence="3">Endonuclease/exonuclease/phosphatase domain-containing protein</fullName>
    </recommendedName>
</protein>
<dbReference type="InterPro" id="IPR036691">
    <property type="entry name" value="Endo/exonu/phosph_ase_sf"/>
</dbReference>
<dbReference type="Proteomes" id="UP000053676">
    <property type="component" value="Unassembled WGS sequence"/>
</dbReference>
<reference evidence="2" key="1">
    <citation type="journal article" date="2014" name="Nat. Genet.">
        <title>Genome of the human hookworm Necator americanus.</title>
        <authorList>
            <person name="Tang Y.T."/>
            <person name="Gao X."/>
            <person name="Rosa B.A."/>
            <person name="Abubucker S."/>
            <person name="Hallsworth-Pepin K."/>
            <person name="Martin J."/>
            <person name="Tyagi R."/>
            <person name="Heizer E."/>
            <person name="Zhang X."/>
            <person name="Bhonagiri-Palsikar V."/>
            <person name="Minx P."/>
            <person name="Warren W.C."/>
            <person name="Wang Q."/>
            <person name="Zhan B."/>
            <person name="Hotez P.J."/>
            <person name="Sternberg P.W."/>
            <person name="Dougall A."/>
            <person name="Gaze S.T."/>
            <person name="Mulvenna J."/>
            <person name="Sotillo J."/>
            <person name="Ranganathan S."/>
            <person name="Rabelo E.M."/>
            <person name="Wilson R.K."/>
            <person name="Felgner P.L."/>
            <person name="Bethony J."/>
            <person name="Hawdon J.M."/>
            <person name="Gasser R.B."/>
            <person name="Loukas A."/>
            <person name="Mitreva M."/>
        </authorList>
    </citation>
    <scope>NUCLEOTIDE SEQUENCE [LARGE SCALE GENOMIC DNA]</scope>
</reference>
<evidence type="ECO:0008006" key="3">
    <source>
        <dbReference type="Google" id="ProtNLM"/>
    </source>
</evidence>
<proteinExistence type="predicted"/>
<dbReference type="KEGG" id="nai:NECAME_12904"/>
<accession>W2SZW8</accession>
<evidence type="ECO:0000313" key="1">
    <source>
        <dbReference type="EMBL" id="ETN74561.1"/>
    </source>
</evidence>
<dbReference type="EMBL" id="KI660352">
    <property type="protein sequence ID" value="ETN74561.1"/>
    <property type="molecule type" value="Genomic_DNA"/>
</dbReference>
<dbReference type="AlphaFoldDB" id="W2SZW8"/>
<dbReference type="CTD" id="25352932"/>